<feature type="transmembrane region" description="Helical" evidence="1">
    <location>
        <begin position="20"/>
        <end position="43"/>
    </location>
</feature>
<evidence type="ECO:0000259" key="2">
    <source>
        <dbReference type="Pfam" id="PF03372"/>
    </source>
</evidence>
<dbReference type="InterPro" id="IPR005135">
    <property type="entry name" value="Endo/exonuclease/phosphatase"/>
</dbReference>
<organism evidence="3">
    <name type="scientific">Akkermansia muciniphila</name>
    <dbReference type="NCBI Taxonomy" id="239935"/>
    <lineage>
        <taxon>Bacteria</taxon>
        <taxon>Pseudomonadati</taxon>
        <taxon>Verrucomicrobiota</taxon>
        <taxon>Verrucomicrobiia</taxon>
        <taxon>Verrucomicrobiales</taxon>
        <taxon>Akkermansiaceae</taxon>
        <taxon>Akkermansia</taxon>
    </lineage>
</organism>
<accession>A0A6N2SQ73</accession>
<dbReference type="Gene3D" id="3.60.10.10">
    <property type="entry name" value="Endonuclease/exonuclease/phosphatase"/>
    <property type="match status" value="1"/>
</dbReference>
<dbReference type="SUPFAM" id="SSF56219">
    <property type="entry name" value="DNase I-like"/>
    <property type="match status" value="1"/>
</dbReference>
<keyword evidence="1" id="KW-0812">Transmembrane</keyword>
<evidence type="ECO:0000313" key="3">
    <source>
        <dbReference type="EMBL" id="VYS95687.1"/>
    </source>
</evidence>
<dbReference type="OrthoDB" id="9813425at2"/>
<dbReference type="GeneID" id="84023813"/>
<sequence>MHRLRRRKHLAEPLPALSGVNHLGIALGGVSLCLWVIVVTIFWTGSDTMAFMTSLPTWACCLIFSFPALIAWLVFGSRIGLLGVIIWFAYGIVITDFLPPISRTGMEYYKMPPAPDARQIRVLTLYGGCVENPPIEQISKLRADVIFIQGCSNHNRTLKFAYSIFGRTSYIKQIGSCAIIVRHGQIGPAQSITDTAGLIVDWIPENSSLAIRLINISLEPFEHRFDLYSPACWKYFHTLRFIHRKQLQYLFDTLREVGSQHGELPIILAGNFSAAPQSPIFAKLSADFQDCFKLKGAGYGATQPVNFPLLRLDRVFCTPPLKPERAATVLIPDTVRRSILADIAMP</sequence>
<keyword evidence="1" id="KW-1133">Transmembrane helix</keyword>
<protein>
    <recommendedName>
        <fullName evidence="2">Endonuclease/exonuclease/phosphatase domain-containing protein</fullName>
    </recommendedName>
</protein>
<feature type="transmembrane region" description="Helical" evidence="1">
    <location>
        <begin position="55"/>
        <end position="75"/>
    </location>
</feature>
<dbReference type="EMBL" id="CACRSS010000003">
    <property type="protein sequence ID" value="VYS95687.1"/>
    <property type="molecule type" value="Genomic_DNA"/>
</dbReference>
<evidence type="ECO:0000256" key="1">
    <source>
        <dbReference type="SAM" id="Phobius"/>
    </source>
</evidence>
<feature type="domain" description="Endonuclease/exonuclease/phosphatase" evidence="2">
    <location>
        <begin position="137"/>
        <end position="333"/>
    </location>
</feature>
<reference evidence="3" key="1">
    <citation type="submission" date="2019-11" db="EMBL/GenBank/DDBJ databases">
        <authorList>
            <person name="Feng L."/>
        </authorList>
    </citation>
    <scope>NUCLEOTIDE SEQUENCE</scope>
    <source>
        <strain evidence="3">AMuciniphilaLFYP55</strain>
    </source>
</reference>
<keyword evidence="1" id="KW-0472">Membrane</keyword>
<dbReference type="InterPro" id="IPR036691">
    <property type="entry name" value="Endo/exonu/phosph_ase_sf"/>
</dbReference>
<dbReference type="AlphaFoldDB" id="A0A6N2SQ73"/>
<dbReference type="RefSeq" id="WP_022395972.1">
    <property type="nucleotide sequence ID" value="NZ_CACRSS010000003.1"/>
</dbReference>
<name>A0A6N2SQ73_9BACT</name>
<dbReference type="Pfam" id="PF03372">
    <property type="entry name" value="Exo_endo_phos"/>
    <property type="match status" value="1"/>
</dbReference>
<feature type="transmembrane region" description="Helical" evidence="1">
    <location>
        <begin position="81"/>
        <end position="101"/>
    </location>
</feature>
<gene>
    <name evidence="3" type="ORF">AMLFYP55_02252</name>
</gene>
<proteinExistence type="predicted"/>
<dbReference type="GO" id="GO:0003824">
    <property type="term" value="F:catalytic activity"/>
    <property type="evidence" value="ECO:0007669"/>
    <property type="project" value="InterPro"/>
</dbReference>